<dbReference type="InterPro" id="IPR032876">
    <property type="entry name" value="J_dom"/>
</dbReference>
<dbReference type="PANTHER" id="PTHR36251">
    <property type="entry name" value="FELS-1 PROPHAGE HOST SPECIFICITY PROTEIN-RELATED"/>
    <property type="match status" value="1"/>
</dbReference>
<dbReference type="NCBIfam" id="NF040662">
    <property type="entry name" value="attach_TipJ_rel"/>
    <property type="match status" value="1"/>
</dbReference>
<gene>
    <name evidence="4" type="ORF">GCM10007877_34480</name>
</gene>
<dbReference type="InterPro" id="IPR013783">
    <property type="entry name" value="Ig-like_fold"/>
</dbReference>
<dbReference type="RefSeq" id="WP_232593475.1">
    <property type="nucleotide sequence ID" value="NZ_BSPD01000087.1"/>
</dbReference>
<feature type="region of interest" description="Disordered" evidence="1">
    <location>
        <begin position="107"/>
        <end position="132"/>
    </location>
</feature>
<organism evidence="4 5">
    <name type="scientific">Marinibactrum halimedae</name>
    <dbReference type="NCBI Taxonomy" id="1444977"/>
    <lineage>
        <taxon>Bacteria</taxon>
        <taxon>Pseudomonadati</taxon>
        <taxon>Pseudomonadota</taxon>
        <taxon>Gammaproteobacteria</taxon>
        <taxon>Cellvibrionales</taxon>
        <taxon>Cellvibrionaceae</taxon>
        <taxon>Marinibactrum</taxon>
    </lineage>
</organism>
<reference evidence="4 5" key="1">
    <citation type="journal article" date="2014" name="Int. J. Syst. Evol. Microbiol.">
        <title>Complete genome sequence of Corynebacterium casei LMG S-19264T (=DSM 44701T), isolated from a smear-ripened cheese.</title>
        <authorList>
            <consortium name="US DOE Joint Genome Institute (JGI-PGF)"/>
            <person name="Walter F."/>
            <person name="Albersmeier A."/>
            <person name="Kalinowski J."/>
            <person name="Ruckert C."/>
        </authorList>
    </citation>
    <scope>NUCLEOTIDE SEQUENCE [LARGE SCALE GENOMIC DNA]</scope>
    <source>
        <strain evidence="4 5">NBRC 110095</strain>
    </source>
</reference>
<dbReference type="EMBL" id="BSPD01000087">
    <property type="protein sequence ID" value="GLS27729.1"/>
    <property type="molecule type" value="Genomic_DNA"/>
</dbReference>
<evidence type="ECO:0000259" key="3">
    <source>
        <dbReference type="Pfam" id="PF24801"/>
    </source>
</evidence>
<evidence type="ECO:0000313" key="4">
    <source>
        <dbReference type="EMBL" id="GLS27729.1"/>
    </source>
</evidence>
<proteinExistence type="predicted"/>
<name>A0AA37T8Z5_9GAMM</name>
<evidence type="ECO:0000256" key="1">
    <source>
        <dbReference type="SAM" id="MobiDB-lite"/>
    </source>
</evidence>
<evidence type="ECO:0008006" key="6">
    <source>
        <dbReference type="Google" id="ProtNLM"/>
    </source>
</evidence>
<protein>
    <recommendedName>
        <fullName evidence="6">Tip attachment protein J domain-containing protein</fullName>
    </recommendedName>
</protein>
<sequence>MQLTQFNDPLDFTQRKSSEITEGSTIKEALKESGAWEFIHSVVSLVNLNGEPVLESEFDTILKEGDHLTVEPIPQAPATLAWVAFAISAVSAVAALYMAGANKADGVASAESQEGSPTYQISSRGNRARMGQPKPRIYGSLRTWPDLSTRSYTEFVGDDDQIIYELFEVGLGSVDVDMTTARYEDTPLSDLNDVQFEVIPPGKKSKLFPSDVVSSSEVSSLAIKDERLGPYTVNEQGTTITQIACDVASAGIYKTKDNGSTRQHSVSFEFFAREVDDDDNPIGNYFRLGRETFTSDTRDPIRRTFNYSVEPGRYQVYCDRITPKDDSIQVTDDIDWSQLKGFLEDGNPITNTTRIAIKVRASEQLGNRSLSKFNVVSRGKVSTWAPDQGWTDNVTTSNPVWAFIDVAKSQYGGNRADPYIDLNYLYELALFCDDQGYEFNGVFDTQTTVWDALTKIAAVCRCHPVDKNGVYTMVHDGYSPQPMSTFTMRNIKRGSFKIEHVPITDETADGVRVKYLDKTYSYIEQEVLCALPGSDAKNVKEVNAFGVTDRDQAYLYGIYICAVNQYRRQKISFTTGLSGYLPFFHDVITVSHIMLSIEGATQISGDVMHWNGNDELHLSEPVHEDIKNPFIVIRNQDGTPGDPLKITVINDKKIRLDSPDLLDKTAMVWRHDANVSKPMFLLGEGIDFAYRVKVERIRPRGNNQYQIEGFVDDITVYTAADGLQVPPIDAIPDAANIAPAVSNLRAVVTGTNDDPRVDLKWTGQRADRYLIEVSTDNGASFLPLGPGYTTRTEYTAYPDPDLVSDDKYIYRVAGENIFRGRWEQISVDISDSLDQPPPAPTNLRLRETFNGPYLRIAWDSYTERHRIVCVVDGVERYAVNNIDAKEWDLHGTTAQDYGLGREFDVRVYAVDTAGRISEEYAKLRVRNEPPAQLNNFTAVGFYDTVGIDFDWPDDLDLSGVSVWMSTNNGFIPNATNLVIDSSRDPVLSVPFKEGQEVAYIRAAAVDVWGNRGLNFTGQYRVNRGLVDLSEIREDLQQLEGKFPVKNTDIQDNSISSPKIIANSVLSRHIISSAVTAEKIAALAVTAGKIAANAVTADKLFVNELSAIAASMGLLTAGTFQTTSGATPRVRITSSGNLAFWIGDGALINEANGHVYYNKANQRFVINDPDSGYRFEYQPGSNMPMWFGTGAKNANNGLFYYDKNARQLVIDNAKVRGDLEATSIRANTANIIDTLMLRGESITAREFYSSREEVGFNDDGWGAGFSRSINFDDADSRSSVIITLQIQNHIEFLSGRRGPVFTRLRLRRGSTVLDEWVLIRSDPPAGSETRQVSFVDRPGSGLHTYTAEVILSSTGTGGKVNTIDKSTLLSRLMILDGAKR</sequence>
<dbReference type="Gene3D" id="2.60.40.10">
    <property type="entry name" value="Immunoglobulins"/>
    <property type="match status" value="1"/>
</dbReference>
<accession>A0AA37T8Z5</accession>
<feature type="domain" description="Tip attachment protein J HDII-ins2" evidence="3">
    <location>
        <begin position="230"/>
        <end position="342"/>
    </location>
</feature>
<evidence type="ECO:0000259" key="2">
    <source>
        <dbReference type="Pfam" id="PF13550"/>
    </source>
</evidence>
<feature type="domain" description="Tip attachment protein J" evidence="2">
    <location>
        <begin position="444"/>
        <end position="579"/>
    </location>
</feature>
<feature type="compositionally biased region" description="Polar residues" evidence="1">
    <location>
        <begin position="110"/>
        <end position="125"/>
    </location>
</feature>
<dbReference type="Pfam" id="PF24801">
    <property type="entry name" value="FNIII-A_GpJ"/>
    <property type="match status" value="1"/>
</dbReference>
<keyword evidence="5" id="KW-1185">Reference proteome</keyword>
<dbReference type="InterPro" id="IPR053171">
    <property type="entry name" value="Viral_Tip_Attach_Protein"/>
</dbReference>
<comment type="caution">
    <text evidence="4">The sequence shown here is derived from an EMBL/GenBank/DDBJ whole genome shotgun (WGS) entry which is preliminary data.</text>
</comment>
<dbReference type="Proteomes" id="UP001156870">
    <property type="component" value="Unassembled WGS sequence"/>
</dbReference>
<dbReference type="PANTHER" id="PTHR36251:SF2">
    <property type="entry name" value="GIFSY-2 PROPHAGE HOST SPECIFICITY PROTEIN J, PHAGE LAMBDA"/>
    <property type="match status" value="1"/>
</dbReference>
<dbReference type="Pfam" id="PF13550">
    <property type="entry name" value="Phage-tail_3"/>
    <property type="match status" value="1"/>
</dbReference>
<evidence type="ECO:0000313" key="5">
    <source>
        <dbReference type="Proteomes" id="UP001156870"/>
    </source>
</evidence>
<dbReference type="InterPro" id="IPR055385">
    <property type="entry name" value="GpJ_HDII-ins2"/>
</dbReference>